<comment type="caution">
    <text evidence="1">The sequence shown here is derived from an EMBL/GenBank/DDBJ whole genome shotgun (WGS) entry which is preliminary data.</text>
</comment>
<accession>A0A0Q3KQC4</accession>
<reference evidence="1 2" key="1">
    <citation type="submission" date="2015-10" db="EMBL/GenBank/DDBJ databases">
        <title>Chryseobacterium aquaticum genome.</title>
        <authorList>
            <person name="Newman J.D."/>
            <person name="Ferguson M.B."/>
            <person name="Miller J.R."/>
        </authorList>
    </citation>
    <scope>NUCLEOTIDE SEQUENCE [LARGE SCALE GENOMIC DNA]</scope>
    <source>
        <strain evidence="1 2">KCTC 12483</strain>
    </source>
</reference>
<proteinExistence type="predicted"/>
<dbReference type="EMBL" id="LLYZ01000004">
    <property type="protein sequence ID" value="KQK26420.1"/>
    <property type="molecule type" value="Genomic_DNA"/>
</dbReference>
<name>A0A0Q3KQC4_9FLAO</name>
<gene>
    <name evidence="1" type="ORF">AR438_06525</name>
</gene>
<organism evidence="1 2">
    <name type="scientific">Chryseobacterium aquaticum</name>
    <dbReference type="NCBI Taxonomy" id="452084"/>
    <lineage>
        <taxon>Bacteria</taxon>
        <taxon>Pseudomonadati</taxon>
        <taxon>Bacteroidota</taxon>
        <taxon>Flavobacteriia</taxon>
        <taxon>Flavobacteriales</taxon>
        <taxon>Weeksellaceae</taxon>
        <taxon>Chryseobacterium group</taxon>
        <taxon>Chryseobacterium</taxon>
    </lineage>
</organism>
<dbReference type="STRING" id="452084.AR438_06525"/>
<evidence type="ECO:0000313" key="1">
    <source>
        <dbReference type="EMBL" id="KQK26420.1"/>
    </source>
</evidence>
<sequence length="63" mass="7524">MKTSVDFLWTAKIFNLKIKIRQKISFQNFVWNVVNQVLINLKTIKKELVLTIKHLQITLRITI</sequence>
<keyword evidence="2" id="KW-1185">Reference proteome</keyword>
<protein>
    <submittedName>
        <fullName evidence="1">Uncharacterized protein</fullName>
    </submittedName>
</protein>
<evidence type="ECO:0000313" key="2">
    <source>
        <dbReference type="Proteomes" id="UP000051682"/>
    </source>
</evidence>
<dbReference type="AlphaFoldDB" id="A0A0Q3KQC4"/>
<dbReference type="Proteomes" id="UP000051682">
    <property type="component" value="Unassembled WGS sequence"/>
</dbReference>